<keyword evidence="4 9" id="KW-0812">Transmembrane</keyword>
<reference evidence="13" key="1">
    <citation type="submission" date="2022-07" db="EMBL/GenBank/DDBJ databases">
        <title>Genome Sequence of Agrocybe chaxingu.</title>
        <authorList>
            <person name="Buettner E."/>
        </authorList>
    </citation>
    <scope>NUCLEOTIDE SEQUENCE</scope>
    <source>
        <strain evidence="13">MP-N11</strain>
    </source>
</reference>
<feature type="transmembrane region" description="Helical" evidence="9">
    <location>
        <begin position="726"/>
        <end position="747"/>
    </location>
</feature>
<keyword evidence="14" id="KW-1185">Reference proteome</keyword>
<evidence type="ECO:0000256" key="1">
    <source>
        <dbReference type="ARBA" id="ARBA00004141"/>
    </source>
</evidence>
<dbReference type="InterPro" id="IPR036837">
    <property type="entry name" value="Cation_efflux_CTD_sf"/>
</dbReference>
<keyword evidence="6 9" id="KW-1133">Transmembrane helix</keyword>
<evidence type="ECO:0000259" key="12">
    <source>
        <dbReference type="Pfam" id="PF17667"/>
    </source>
</evidence>
<dbReference type="SUPFAM" id="SSF161111">
    <property type="entry name" value="Cation efflux protein transmembrane domain-like"/>
    <property type="match status" value="1"/>
</dbReference>
<comment type="caution">
    <text evidence="13">The sequence shown here is derived from an EMBL/GenBank/DDBJ whole genome shotgun (WGS) entry which is preliminary data.</text>
</comment>
<evidence type="ECO:0000256" key="6">
    <source>
        <dbReference type="ARBA" id="ARBA00022989"/>
    </source>
</evidence>
<gene>
    <name evidence="13" type="ORF">NLJ89_g4634</name>
</gene>
<dbReference type="PROSITE" id="PS00109">
    <property type="entry name" value="PROTEIN_KINASE_TYR"/>
    <property type="match status" value="1"/>
</dbReference>
<sequence length="923" mass="103940">MADSDATVPPSTFYGRPPKTPKPGKTPAPVTPHHDRLSSTTPFTSTALENDPVFVQAAVEMKGKFVGPVSPEVFLDRYLPTSAATPAMPQVDYTAFQRVASQSKEPEMYQPLITALLPFCQGIELHNTSAVEDPDSGVFSGRRIKPDISCYKNECVPVADSCVTKAHLMSTLIEVKNNDEDEPFTLKKNEEFEVDTASARDTRGQLTVYANAMQALQYRTHTLTIFINRSRCRLMHWSKSCTVVTDAFDYTKENWLAMFFWRFSQADDTTRGVDPTFTPITTESPETTRARRAIDVLNTDPLFKVSVVDDDTNATSYYITDKLVLLKDTWRLRDYPKEGDTYRDVVGSSCVCGDMQDIWPRPLKHRVHVHYRLVLDTVGDRLTQFESTWEMAQAVYCAMVAHFEAATKARILHRDISAGNIIMVEGGGILIDWEFSKHLDEEGARGTRQFISIRLLLEDQIFHKIGDDLESFLYVLVWIAAKYAPNDMDIKFRTSLLRAFDLAGGVEKRNHILKGTSAIYDIKLEQPAFANLLVTLWLEFGARYNSDSYRFLETRDPEAAREWLNRLESHEWMMATLSEALKNEDWLSTTCDGRIKHLVIESEKTLTEGQKKPCIDTMKNTTRIGVVLLISLAFFAAEIAIGFKTKSLALIADAFHYLNDIVAYAIAFVAAYLHERGQHTNRFTYAFHRAELVGAFFNGVFLLALALSIFLQSIERFVHVEEVSTPKLVLIIGCIGLGLNVVSAIVIHDHHGHAHNPTFQAESLENEVNPQRDIINIPSFHTTHTALKSGRILLEASPIHLDLSKVKEDLLSIPDVLSVHDLHVWHLSQSVILGSLHVCVPLGTSLEQWERTERYLQHCFEEYGIKHVTISPEIHRDFQTLTQSSEELAGGCRLPSHDDFGCAVSGGDLKKRNVTRTTVIDAA</sequence>
<protein>
    <recommendedName>
        <fullName evidence="15">Non-specific serine/threonine protein kinase</fullName>
    </recommendedName>
</protein>
<dbReference type="InterPro" id="IPR008266">
    <property type="entry name" value="Tyr_kinase_AS"/>
</dbReference>
<dbReference type="Pfam" id="PF01545">
    <property type="entry name" value="Cation_efflux"/>
    <property type="match status" value="1"/>
</dbReference>
<evidence type="ECO:0000313" key="13">
    <source>
        <dbReference type="EMBL" id="KAJ3510496.1"/>
    </source>
</evidence>
<feature type="domain" description="Cation efflux protein cytoplasmic" evidence="11">
    <location>
        <begin position="801"/>
        <end position="871"/>
    </location>
</feature>
<dbReference type="Gene3D" id="1.20.1510.10">
    <property type="entry name" value="Cation efflux protein transmembrane domain"/>
    <property type="match status" value="1"/>
</dbReference>
<comment type="similarity">
    <text evidence="2">Belongs to the cation diffusion facilitator (CDF) transporter (TC 2.A.4) family. SLC30A subfamily.</text>
</comment>
<dbReference type="NCBIfam" id="TIGR01297">
    <property type="entry name" value="CDF"/>
    <property type="match status" value="1"/>
</dbReference>
<dbReference type="Pfam" id="PF16916">
    <property type="entry name" value="ZT_dimer"/>
    <property type="match status" value="1"/>
</dbReference>
<evidence type="ECO:0000259" key="11">
    <source>
        <dbReference type="Pfam" id="PF16916"/>
    </source>
</evidence>
<evidence type="ECO:0000256" key="9">
    <source>
        <dbReference type="SAM" id="Phobius"/>
    </source>
</evidence>
<name>A0A9W8K8H0_9AGAR</name>
<feature type="transmembrane region" description="Helical" evidence="9">
    <location>
        <begin position="624"/>
        <end position="643"/>
    </location>
</feature>
<dbReference type="InterPro" id="IPR027469">
    <property type="entry name" value="Cation_efflux_TMD_sf"/>
</dbReference>
<comment type="subcellular location">
    <subcellularLocation>
        <location evidence="1">Membrane</location>
        <topology evidence="1">Multi-pass membrane protein</topology>
    </subcellularLocation>
</comment>
<dbReference type="InterPro" id="IPR002524">
    <property type="entry name" value="Cation_efflux"/>
</dbReference>
<evidence type="ECO:0000313" key="14">
    <source>
        <dbReference type="Proteomes" id="UP001148786"/>
    </source>
</evidence>
<evidence type="ECO:0000256" key="3">
    <source>
        <dbReference type="ARBA" id="ARBA00022448"/>
    </source>
</evidence>
<feature type="transmembrane region" description="Helical" evidence="9">
    <location>
        <begin position="693"/>
        <end position="714"/>
    </location>
</feature>
<evidence type="ECO:0000256" key="4">
    <source>
        <dbReference type="ARBA" id="ARBA00022692"/>
    </source>
</evidence>
<feature type="domain" description="Fungal-type protein kinase" evidence="12">
    <location>
        <begin position="367"/>
        <end position="479"/>
    </location>
</feature>
<dbReference type="SUPFAM" id="SSF160240">
    <property type="entry name" value="Cation efflux protein cytoplasmic domain-like"/>
    <property type="match status" value="1"/>
</dbReference>
<dbReference type="OrthoDB" id="9944568at2759"/>
<accession>A0A9W8K8H0</accession>
<evidence type="ECO:0000256" key="7">
    <source>
        <dbReference type="ARBA" id="ARBA00023136"/>
    </source>
</evidence>
<dbReference type="SUPFAM" id="SSF56112">
    <property type="entry name" value="Protein kinase-like (PK-like)"/>
    <property type="match status" value="1"/>
</dbReference>
<feature type="domain" description="Cation efflux protein transmembrane" evidence="10">
    <location>
        <begin position="626"/>
        <end position="767"/>
    </location>
</feature>
<proteinExistence type="inferred from homology"/>
<dbReference type="InterPro" id="IPR027470">
    <property type="entry name" value="Cation_efflux_CTD"/>
</dbReference>
<dbReference type="AlphaFoldDB" id="A0A9W8K8H0"/>
<dbReference type="InterPro" id="IPR040976">
    <property type="entry name" value="Pkinase_fungal"/>
</dbReference>
<dbReference type="Proteomes" id="UP001148786">
    <property type="component" value="Unassembled WGS sequence"/>
</dbReference>
<dbReference type="GO" id="GO:0006882">
    <property type="term" value="P:intracellular zinc ion homeostasis"/>
    <property type="evidence" value="ECO:0007669"/>
    <property type="project" value="TreeGrafter"/>
</dbReference>
<dbReference type="PANTHER" id="PTHR45820:SF5">
    <property type="entry name" value="DIFFUSION FACILITATOR FAMILY METAL ION TRANSPORTER, PUTATIVE-RELATED"/>
    <property type="match status" value="1"/>
</dbReference>
<dbReference type="InterPro" id="IPR058533">
    <property type="entry name" value="Cation_efflux_TM"/>
</dbReference>
<keyword evidence="5" id="KW-0862">Zinc</keyword>
<keyword evidence="7 9" id="KW-0472">Membrane</keyword>
<evidence type="ECO:0000259" key="10">
    <source>
        <dbReference type="Pfam" id="PF01545"/>
    </source>
</evidence>
<dbReference type="GO" id="GO:0016020">
    <property type="term" value="C:membrane"/>
    <property type="evidence" value="ECO:0007669"/>
    <property type="project" value="UniProtKB-SubCell"/>
</dbReference>
<dbReference type="GO" id="GO:0005385">
    <property type="term" value="F:zinc ion transmembrane transporter activity"/>
    <property type="evidence" value="ECO:0007669"/>
    <property type="project" value="TreeGrafter"/>
</dbReference>
<evidence type="ECO:0000256" key="8">
    <source>
        <dbReference type="SAM" id="MobiDB-lite"/>
    </source>
</evidence>
<feature type="compositionally biased region" description="Pro residues" evidence="8">
    <location>
        <begin position="18"/>
        <end position="30"/>
    </location>
</feature>
<dbReference type="Gene3D" id="1.10.510.10">
    <property type="entry name" value="Transferase(Phosphotransferase) domain 1"/>
    <property type="match status" value="1"/>
</dbReference>
<feature type="region of interest" description="Disordered" evidence="8">
    <location>
        <begin position="1"/>
        <end position="45"/>
    </location>
</feature>
<evidence type="ECO:0000256" key="5">
    <source>
        <dbReference type="ARBA" id="ARBA00022833"/>
    </source>
</evidence>
<evidence type="ECO:0008006" key="15">
    <source>
        <dbReference type="Google" id="ProtNLM"/>
    </source>
</evidence>
<dbReference type="EMBL" id="JANKHO010000394">
    <property type="protein sequence ID" value="KAJ3510496.1"/>
    <property type="molecule type" value="Genomic_DNA"/>
</dbReference>
<keyword evidence="3" id="KW-0813">Transport</keyword>
<dbReference type="Pfam" id="PF17667">
    <property type="entry name" value="Pkinase_fungal"/>
    <property type="match status" value="1"/>
</dbReference>
<feature type="transmembrane region" description="Helical" evidence="9">
    <location>
        <begin position="655"/>
        <end position="673"/>
    </location>
</feature>
<dbReference type="InterPro" id="IPR011009">
    <property type="entry name" value="Kinase-like_dom_sf"/>
</dbReference>
<organism evidence="13 14">
    <name type="scientific">Agrocybe chaxingu</name>
    <dbReference type="NCBI Taxonomy" id="84603"/>
    <lineage>
        <taxon>Eukaryota</taxon>
        <taxon>Fungi</taxon>
        <taxon>Dikarya</taxon>
        <taxon>Basidiomycota</taxon>
        <taxon>Agaricomycotina</taxon>
        <taxon>Agaricomycetes</taxon>
        <taxon>Agaricomycetidae</taxon>
        <taxon>Agaricales</taxon>
        <taxon>Agaricineae</taxon>
        <taxon>Strophariaceae</taxon>
        <taxon>Agrocybe</taxon>
    </lineage>
</organism>
<dbReference type="GO" id="GO:0004672">
    <property type="term" value="F:protein kinase activity"/>
    <property type="evidence" value="ECO:0007669"/>
    <property type="project" value="InterPro"/>
</dbReference>
<evidence type="ECO:0000256" key="2">
    <source>
        <dbReference type="ARBA" id="ARBA00008873"/>
    </source>
</evidence>
<dbReference type="PANTHER" id="PTHR45820">
    <property type="entry name" value="FI23527P1"/>
    <property type="match status" value="1"/>
</dbReference>